<dbReference type="InterPro" id="IPR011251">
    <property type="entry name" value="Luciferase-like_dom"/>
</dbReference>
<evidence type="ECO:0000256" key="2">
    <source>
        <dbReference type="ARBA" id="ARBA00023033"/>
    </source>
</evidence>
<dbReference type="InterPro" id="IPR050766">
    <property type="entry name" value="Bact_Lucif_Oxidored"/>
</dbReference>
<dbReference type="Gene3D" id="3.20.20.30">
    <property type="entry name" value="Luciferase-like domain"/>
    <property type="match status" value="1"/>
</dbReference>
<dbReference type="EMBL" id="UINC01008624">
    <property type="protein sequence ID" value="SVA38773.1"/>
    <property type="molecule type" value="Genomic_DNA"/>
</dbReference>
<dbReference type="GO" id="GO:0004497">
    <property type="term" value="F:monooxygenase activity"/>
    <property type="evidence" value="ECO:0007669"/>
    <property type="project" value="UniProtKB-KW"/>
</dbReference>
<dbReference type="Pfam" id="PF00296">
    <property type="entry name" value="Bac_luciferase"/>
    <property type="match status" value="1"/>
</dbReference>
<protein>
    <recommendedName>
        <fullName evidence="4">Luciferase-like domain-containing protein</fullName>
    </recommendedName>
</protein>
<keyword evidence="1" id="KW-0560">Oxidoreductase</keyword>
<gene>
    <name evidence="5" type="ORF">METZ01_LOCUS91627</name>
</gene>
<feature type="domain" description="Luciferase-like" evidence="4">
    <location>
        <begin position="1"/>
        <end position="311"/>
    </location>
</feature>
<dbReference type="GO" id="GO:0016705">
    <property type="term" value="F:oxidoreductase activity, acting on paired donors, with incorporation or reduction of molecular oxygen"/>
    <property type="evidence" value="ECO:0007669"/>
    <property type="project" value="InterPro"/>
</dbReference>
<evidence type="ECO:0000259" key="4">
    <source>
        <dbReference type="Pfam" id="PF00296"/>
    </source>
</evidence>
<keyword evidence="2" id="KW-0503">Monooxygenase</keyword>
<organism evidence="5">
    <name type="scientific">marine metagenome</name>
    <dbReference type="NCBI Taxonomy" id="408172"/>
    <lineage>
        <taxon>unclassified sequences</taxon>
        <taxon>metagenomes</taxon>
        <taxon>ecological metagenomes</taxon>
    </lineage>
</organism>
<dbReference type="AlphaFoldDB" id="A0A381VH67"/>
<dbReference type="InterPro" id="IPR036661">
    <property type="entry name" value="Luciferase-like_sf"/>
</dbReference>
<sequence>MEFGSFMEFHTREGNPQSGAFEESFEHVADAEKLGLDTIWLAESHFNPARSVLSAPLIIAAAIAGRTSTIKLGTAVQVLPLGNPLRIAEEVATLDHISGGRFEFGVGRSGLPGAYEGYNISYGESRERFYESLDIIIQAFTNERFSYSGKFHSYNDVCLTPKPLQKPHPPMRIAATTSETFPVLGKMGIPIFVGVRGLSLLDVSVQVKTYRSALKESGHKSGNVSLRVPVHVAETTAEALSNCEESFMKQFRRLGSQLGTSVQKDTADSSSDRADRSQQLSDINWNEIQGEKVAVGDPDMVANQLKRMIEVLGLDGIAAEFNAGETIEAEKVSKSLKLFCEEVAPNIG</sequence>
<evidence type="ECO:0000256" key="1">
    <source>
        <dbReference type="ARBA" id="ARBA00023002"/>
    </source>
</evidence>
<dbReference type="PANTHER" id="PTHR30137">
    <property type="entry name" value="LUCIFERASE-LIKE MONOOXYGENASE"/>
    <property type="match status" value="1"/>
</dbReference>
<feature type="compositionally biased region" description="Basic and acidic residues" evidence="3">
    <location>
        <begin position="265"/>
        <end position="276"/>
    </location>
</feature>
<proteinExistence type="predicted"/>
<name>A0A381VH67_9ZZZZ</name>
<dbReference type="SUPFAM" id="SSF51679">
    <property type="entry name" value="Bacterial luciferase-like"/>
    <property type="match status" value="1"/>
</dbReference>
<feature type="region of interest" description="Disordered" evidence="3">
    <location>
        <begin position="259"/>
        <end position="278"/>
    </location>
</feature>
<evidence type="ECO:0000313" key="5">
    <source>
        <dbReference type="EMBL" id="SVA38773.1"/>
    </source>
</evidence>
<accession>A0A381VH67</accession>
<dbReference type="GO" id="GO:0005829">
    <property type="term" value="C:cytosol"/>
    <property type="evidence" value="ECO:0007669"/>
    <property type="project" value="TreeGrafter"/>
</dbReference>
<evidence type="ECO:0000256" key="3">
    <source>
        <dbReference type="SAM" id="MobiDB-lite"/>
    </source>
</evidence>
<reference evidence="5" key="1">
    <citation type="submission" date="2018-05" db="EMBL/GenBank/DDBJ databases">
        <authorList>
            <person name="Lanie J.A."/>
            <person name="Ng W.-L."/>
            <person name="Kazmierczak K.M."/>
            <person name="Andrzejewski T.M."/>
            <person name="Davidsen T.M."/>
            <person name="Wayne K.J."/>
            <person name="Tettelin H."/>
            <person name="Glass J.I."/>
            <person name="Rusch D."/>
            <person name="Podicherti R."/>
            <person name="Tsui H.-C.T."/>
            <person name="Winkler M.E."/>
        </authorList>
    </citation>
    <scope>NUCLEOTIDE SEQUENCE</scope>
</reference>
<dbReference type="PANTHER" id="PTHR30137:SF8">
    <property type="entry name" value="BLR5498 PROTEIN"/>
    <property type="match status" value="1"/>
</dbReference>